<dbReference type="EMBL" id="QOCE01000013">
    <property type="protein sequence ID" value="RBW58490.1"/>
    <property type="molecule type" value="Genomic_DNA"/>
</dbReference>
<protein>
    <submittedName>
        <fullName evidence="1">Uncharacterized protein</fullName>
    </submittedName>
</protein>
<sequence length="78" mass="8984">MLVFNNLHLGLKITLRNTFRIFKKVSCDYQMRDGNRGIDICTLRTDKSEADFLACSDHSPFSDACLFPLLSCWDSLHK</sequence>
<reference evidence="1 2" key="1">
    <citation type="submission" date="2018-07" db="EMBL/GenBank/DDBJ databases">
        <title>Modular assembly of carbohydrate-degrading microbial communities in the ocean.</title>
        <authorList>
            <person name="Enke T.N."/>
            <person name="Datta M.S."/>
            <person name="Schwartzman J.A."/>
            <person name="Cermak N."/>
            <person name="Schmitz D.A."/>
            <person name="Barrere J."/>
            <person name="Cordero O.X."/>
        </authorList>
    </citation>
    <scope>NUCLEOTIDE SEQUENCE [LARGE SCALE GENOMIC DNA]</scope>
    <source>
        <strain evidence="1 2">C3M10</strain>
    </source>
</reference>
<accession>A0A366X384</accession>
<evidence type="ECO:0000313" key="1">
    <source>
        <dbReference type="EMBL" id="RBW58490.1"/>
    </source>
</evidence>
<dbReference type="Proteomes" id="UP000252706">
    <property type="component" value="Unassembled WGS sequence"/>
</dbReference>
<evidence type="ECO:0000313" key="2">
    <source>
        <dbReference type="Proteomes" id="UP000252706"/>
    </source>
</evidence>
<gene>
    <name evidence="1" type="ORF">DS909_05890</name>
</gene>
<organism evidence="1 2">
    <name type="scientific">Phaeobacter gallaeciensis</name>
    <dbReference type="NCBI Taxonomy" id="60890"/>
    <lineage>
        <taxon>Bacteria</taxon>
        <taxon>Pseudomonadati</taxon>
        <taxon>Pseudomonadota</taxon>
        <taxon>Alphaproteobacteria</taxon>
        <taxon>Rhodobacterales</taxon>
        <taxon>Roseobacteraceae</taxon>
        <taxon>Phaeobacter</taxon>
    </lineage>
</organism>
<name>A0A366X384_9RHOB</name>
<dbReference type="AlphaFoldDB" id="A0A366X384"/>
<proteinExistence type="predicted"/>
<comment type="caution">
    <text evidence="1">The sequence shown here is derived from an EMBL/GenBank/DDBJ whole genome shotgun (WGS) entry which is preliminary data.</text>
</comment>